<dbReference type="AlphaFoldDB" id="A0ABD1RGG3"/>
<gene>
    <name evidence="3" type="ORF">Fot_40809</name>
</gene>
<dbReference type="PANTHER" id="PTHR33142">
    <property type="entry name" value="CYCLIN-DEPENDENT PROTEIN KINASE INHIBITOR SMR13"/>
    <property type="match status" value="1"/>
</dbReference>
<organism evidence="3 4">
    <name type="scientific">Forsythia ovata</name>
    <dbReference type="NCBI Taxonomy" id="205694"/>
    <lineage>
        <taxon>Eukaryota</taxon>
        <taxon>Viridiplantae</taxon>
        <taxon>Streptophyta</taxon>
        <taxon>Embryophyta</taxon>
        <taxon>Tracheophyta</taxon>
        <taxon>Spermatophyta</taxon>
        <taxon>Magnoliopsida</taxon>
        <taxon>eudicotyledons</taxon>
        <taxon>Gunneridae</taxon>
        <taxon>Pentapetalae</taxon>
        <taxon>asterids</taxon>
        <taxon>lamiids</taxon>
        <taxon>Lamiales</taxon>
        <taxon>Oleaceae</taxon>
        <taxon>Forsythieae</taxon>
        <taxon>Forsythia</taxon>
    </lineage>
</organism>
<protein>
    <submittedName>
        <fullName evidence="3">Cyclin-dependent protein kinase inhibitor SMR10-like</fullName>
    </submittedName>
</protein>
<evidence type="ECO:0000256" key="1">
    <source>
        <dbReference type="ARBA" id="ARBA00023013"/>
    </source>
</evidence>
<comment type="caution">
    <text evidence="3">The sequence shown here is derived from an EMBL/GenBank/DDBJ whole genome shotgun (WGS) entry which is preliminary data.</text>
</comment>
<evidence type="ECO:0000313" key="3">
    <source>
        <dbReference type="EMBL" id="KAL2487517.1"/>
    </source>
</evidence>
<dbReference type="GO" id="GO:0004860">
    <property type="term" value="F:protein kinase inhibitor activity"/>
    <property type="evidence" value="ECO:0007669"/>
    <property type="project" value="UniProtKB-KW"/>
</dbReference>
<dbReference type="InterPro" id="IPR040389">
    <property type="entry name" value="SMR"/>
</dbReference>
<keyword evidence="2" id="KW-0131">Cell cycle</keyword>
<dbReference type="Proteomes" id="UP001604277">
    <property type="component" value="Unassembled WGS sequence"/>
</dbReference>
<sequence length="137" mass="15238">MGLPNKSDMLVSKKEFHATNCNFFQELDPVKSGVSREEKEVKSTAYSLKIKVSCPGGEVIKVEEDCKTPTALMDHNNKIRLKCPPAPRKPKSLPSSTKRSRVLLDLSNEIESLFPPALLKDLLSGKINKVRKESGIM</sequence>
<reference evidence="4" key="1">
    <citation type="submission" date="2024-07" db="EMBL/GenBank/DDBJ databases">
        <title>Two chromosome-level genome assemblies of Korean endemic species Abeliophyllum distichum and Forsythia ovata (Oleaceae).</title>
        <authorList>
            <person name="Jang H."/>
        </authorList>
    </citation>
    <scope>NUCLEOTIDE SEQUENCE [LARGE SCALE GENOMIC DNA]</scope>
</reference>
<keyword evidence="1 3" id="KW-0649">Protein kinase inhibitor</keyword>
<evidence type="ECO:0000313" key="4">
    <source>
        <dbReference type="Proteomes" id="UP001604277"/>
    </source>
</evidence>
<evidence type="ECO:0000256" key="2">
    <source>
        <dbReference type="ARBA" id="ARBA00023306"/>
    </source>
</evidence>
<dbReference type="PANTHER" id="PTHR33142:SF66">
    <property type="entry name" value="CYCLIN-DEPENDENT PROTEIN KINASE INHIBITOR SMR3"/>
    <property type="match status" value="1"/>
</dbReference>
<proteinExistence type="predicted"/>
<dbReference type="EMBL" id="JBFOLJ010000012">
    <property type="protein sequence ID" value="KAL2487517.1"/>
    <property type="molecule type" value="Genomic_DNA"/>
</dbReference>
<keyword evidence="4" id="KW-1185">Reference proteome</keyword>
<accession>A0ABD1RGG3</accession>
<name>A0ABD1RGG3_9LAMI</name>